<accession>A0A4U9F0D4</accession>
<evidence type="ECO:0000313" key="1">
    <source>
        <dbReference type="EMBL" id="CAG1992634.1"/>
    </source>
</evidence>
<reference evidence="1" key="2">
    <citation type="submission" date="2021-03" db="EMBL/GenBank/DDBJ databases">
        <authorList>
            <person name="Alouane T."/>
            <person name="Langin T."/>
            <person name="Bonhomme L."/>
        </authorList>
    </citation>
    <scope>NUCLEOTIDE SEQUENCE</scope>
    <source>
        <strain evidence="1">MDC_Fg202</strain>
    </source>
</reference>
<evidence type="ECO:0000313" key="2">
    <source>
        <dbReference type="EMBL" id="VIO60226.1"/>
    </source>
</evidence>
<organism evidence="1 3">
    <name type="scientific">Gibberella zeae</name>
    <name type="common">Wheat head blight fungus</name>
    <name type="synonym">Fusarium graminearum</name>
    <dbReference type="NCBI Taxonomy" id="5518"/>
    <lineage>
        <taxon>Eukaryota</taxon>
        <taxon>Fungi</taxon>
        <taxon>Dikarya</taxon>
        <taxon>Ascomycota</taxon>
        <taxon>Pezizomycotina</taxon>
        <taxon>Sordariomycetes</taxon>
        <taxon>Hypocreomycetidae</taxon>
        <taxon>Hypocreales</taxon>
        <taxon>Nectriaceae</taxon>
        <taxon>Fusarium</taxon>
    </lineage>
</organism>
<dbReference type="Proteomes" id="UP000746612">
    <property type="component" value="Unassembled WGS sequence"/>
</dbReference>
<dbReference type="EMBL" id="CAAKMV010000143">
    <property type="protein sequence ID" value="VIO60226.1"/>
    <property type="molecule type" value="Genomic_DNA"/>
</dbReference>
<proteinExistence type="predicted"/>
<dbReference type="AlphaFoldDB" id="A0A4U9F0D4"/>
<dbReference type="EMBL" id="CAJPIJ010000152">
    <property type="protein sequence ID" value="CAG1992634.1"/>
    <property type="molecule type" value="Genomic_DNA"/>
</dbReference>
<protein>
    <submittedName>
        <fullName evidence="1">Uncharacterized protein</fullName>
    </submittedName>
</protein>
<reference evidence="2" key="1">
    <citation type="submission" date="2019-04" db="EMBL/GenBank/DDBJ databases">
        <authorList>
            <person name="Melise S."/>
            <person name="Noan J."/>
            <person name="Okalmin O."/>
        </authorList>
    </citation>
    <scope>NUCLEOTIDE SEQUENCE</scope>
    <source>
        <strain evidence="2">FN9</strain>
    </source>
</reference>
<evidence type="ECO:0000313" key="3">
    <source>
        <dbReference type="Proteomes" id="UP000746612"/>
    </source>
</evidence>
<name>A0A4U9F0D4_GIBZA</name>
<sequence length="65" mass="7401">MIGNNQSPKCRFVGLGIQTSKRAVIDQDWVLKQRMIPERLASYRIGSIRSQNSKGTLRARRGVWA</sequence>
<gene>
    <name evidence="2" type="ORF">FUG_LOCUS392021</name>
    <name evidence="1" type="ORF">MDCFG202_LOCUS358322</name>
</gene>